<dbReference type="STRING" id="637910.ROD_14121"/>
<dbReference type="AlphaFoldDB" id="D2THI1"/>
<dbReference type="KEGG" id="cro:ROD_14121"/>
<organism evidence="1 2">
    <name type="scientific">Citrobacter rodentium (strain ICC168)</name>
    <name type="common">Citrobacter freundii biotype 4280</name>
    <dbReference type="NCBI Taxonomy" id="637910"/>
    <lineage>
        <taxon>Bacteria</taxon>
        <taxon>Pseudomonadati</taxon>
        <taxon>Pseudomonadota</taxon>
        <taxon>Gammaproteobacteria</taxon>
        <taxon>Enterobacterales</taxon>
        <taxon>Enterobacteriaceae</taxon>
        <taxon>Citrobacter</taxon>
    </lineage>
</organism>
<keyword evidence="2" id="KW-1185">Reference proteome</keyword>
<accession>D2THI1</accession>
<evidence type="ECO:0000313" key="1">
    <source>
        <dbReference type="EMBL" id="CBG88175.1"/>
    </source>
</evidence>
<gene>
    <name evidence="1" type="ordered locus">ROD_14121</name>
</gene>
<protein>
    <submittedName>
        <fullName evidence="1">Uncharacterized protein</fullName>
    </submittedName>
</protein>
<dbReference type="HOGENOM" id="CLU_199683_0_0_6"/>
<dbReference type="eggNOG" id="ENOG5034BDJ">
    <property type="taxonomic scope" value="Bacteria"/>
</dbReference>
<dbReference type="EMBL" id="FN543502">
    <property type="protein sequence ID" value="CBG88175.1"/>
    <property type="molecule type" value="Genomic_DNA"/>
</dbReference>
<evidence type="ECO:0000313" key="2">
    <source>
        <dbReference type="Proteomes" id="UP000001889"/>
    </source>
</evidence>
<sequence length="71" mass="8032">MNQCSAAVKPPATIRARTINVVINENFRSVLIKFSPFYTHTKSDIAHFCTLDGKNLPCFRVISVFNTSPFR</sequence>
<name>D2THI1_CITRI</name>
<proteinExistence type="predicted"/>
<reference evidence="1 2" key="1">
    <citation type="journal article" date="2010" name="J. Bacteriol.">
        <title>The Citrobacter rodentium genome sequence reveals convergent evolution with human pathogenic Escherichia coli.</title>
        <authorList>
            <person name="Petty N.K."/>
            <person name="Bulgin R."/>
            <person name="Crepin V.F."/>
            <person name="Cerdeno-Tarraga A.M."/>
            <person name="Schroeder G.N."/>
            <person name="Quail M.A."/>
            <person name="Lennard N."/>
            <person name="Corton C."/>
            <person name="Barron A."/>
            <person name="Clark L."/>
            <person name="Toribio A.L."/>
            <person name="Parkhill J."/>
            <person name="Dougan G."/>
            <person name="Frankel G."/>
            <person name="Thomson N.R."/>
        </authorList>
    </citation>
    <scope>NUCLEOTIDE SEQUENCE [LARGE SCALE GENOMIC DNA]</scope>
    <source>
        <strain evidence="1 2">ICC168</strain>
    </source>
</reference>
<dbReference type="Proteomes" id="UP000001889">
    <property type="component" value="Chromosome"/>
</dbReference>